<dbReference type="OrthoDB" id="9777588at2"/>
<dbReference type="AlphaFoldDB" id="A0A198X137"/>
<comment type="caution">
    <text evidence="5">The sequence shown here is derived from an EMBL/GenBank/DDBJ whole genome shotgun (WGS) entry which is preliminary data.</text>
</comment>
<evidence type="ECO:0000256" key="1">
    <source>
        <dbReference type="ARBA" id="ARBA00023015"/>
    </source>
</evidence>
<proteinExistence type="predicted"/>
<dbReference type="Gene3D" id="1.10.10.10">
    <property type="entry name" value="Winged helix-like DNA-binding domain superfamily/Winged helix DNA-binding domain"/>
    <property type="match status" value="1"/>
</dbReference>
<accession>A0A198X137</accession>
<gene>
    <name evidence="5" type="ORF">AO370_0335</name>
</gene>
<organism evidence="5 6">
    <name type="scientific">Moraxella catarrhalis</name>
    <name type="common">Branhamella catarrhalis</name>
    <dbReference type="NCBI Taxonomy" id="480"/>
    <lineage>
        <taxon>Bacteria</taxon>
        <taxon>Pseudomonadati</taxon>
        <taxon>Pseudomonadota</taxon>
        <taxon>Gammaproteobacteria</taxon>
        <taxon>Moraxellales</taxon>
        <taxon>Moraxellaceae</taxon>
        <taxon>Moraxella</taxon>
    </lineage>
</organism>
<dbReference type="InterPro" id="IPR014710">
    <property type="entry name" value="RmlC-like_jellyroll"/>
</dbReference>
<evidence type="ECO:0000256" key="2">
    <source>
        <dbReference type="ARBA" id="ARBA00023125"/>
    </source>
</evidence>
<dbReference type="Proteomes" id="UP000078295">
    <property type="component" value="Unassembled WGS sequence"/>
</dbReference>
<keyword evidence="2" id="KW-0238">DNA-binding</keyword>
<dbReference type="GO" id="GO:0003677">
    <property type="term" value="F:DNA binding"/>
    <property type="evidence" value="ECO:0007669"/>
    <property type="project" value="UniProtKB-KW"/>
</dbReference>
<dbReference type="GO" id="GO:0006355">
    <property type="term" value="P:regulation of DNA-templated transcription"/>
    <property type="evidence" value="ECO:0007669"/>
    <property type="project" value="InterPro"/>
</dbReference>
<keyword evidence="3" id="KW-0804">Transcription</keyword>
<dbReference type="RefSeq" id="WP_064602290.1">
    <property type="nucleotide sequence ID" value="NZ_LXHG01000120.1"/>
</dbReference>
<name>A0A198X137_MORCA</name>
<dbReference type="InterPro" id="IPR012318">
    <property type="entry name" value="HTH_CRP"/>
</dbReference>
<dbReference type="PROSITE" id="PS51063">
    <property type="entry name" value="HTH_CRP_2"/>
    <property type="match status" value="1"/>
</dbReference>
<evidence type="ECO:0000256" key="3">
    <source>
        <dbReference type="ARBA" id="ARBA00023163"/>
    </source>
</evidence>
<evidence type="ECO:0000313" key="5">
    <source>
        <dbReference type="EMBL" id="OAV27144.1"/>
    </source>
</evidence>
<sequence>MKKLYDEKKVVYLQSLSYHPIFATTNKKLSISAATIHYYPKGSLIYLQYAKVRYLYFLLEGAIHCYRQQPNGQESLINRFDTNKTHIHQVQMINESLPNLKVDECDEKQDEMLAYNQYNSFGKNSCHQLTAKASQNSYVAILPIHEIKKTFNNSSLATIFTWYAEQMYEQISTQFLLYDLLSLKTAQAKVAYYLLCHADNNSKIEISMSQKNLASLLSIRAETLSRTLRSLINQQIISVNGVQYTILKPEHLEQMVEQ</sequence>
<dbReference type="InterPro" id="IPR018490">
    <property type="entry name" value="cNMP-bd_dom_sf"/>
</dbReference>
<dbReference type="InterPro" id="IPR036390">
    <property type="entry name" value="WH_DNA-bd_sf"/>
</dbReference>
<protein>
    <recommendedName>
        <fullName evidence="4">HTH crp-type domain-containing protein</fullName>
    </recommendedName>
</protein>
<dbReference type="Gene3D" id="2.60.120.10">
    <property type="entry name" value="Jelly Rolls"/>
    <property type="match status" value="1"/>
</dbReference>
<reference evidence="5 6" key="1">
    <citation type="journal article" date="2016" name="Genome Biol. Evol.">
        <title>Comparative Genomic Analyses of the Moraxella catarrhalis Serosensitive and Seroresistant Lineages Demonstrate Their Independent Evolution.</title>
        <authorList>
            <person name="Earl J.P."/>
            <person name="de Vries S.P."/>
            <person name="Ahmed A."/>
            <person name="Powell E."/>
            <person name="Schultz M.P."/>
            <person name="Hermans P.W."/>
            <person name="Hill D.J."/>
            <person name="Zhou Z."/>
            <person name="Constantinidou C.I."/>
            <person name="Hu F.Z."/>
            <person name="Bootsma H.J."/>
            <person name="Ehrlich G.D."/>
        </authorList>
    </citation>
    <scope>NUCLEOTIDE SEQUENCE [LARGE SCALE GENOMIC DNA]</scope>
    <source>
        <strain evidence="5 6">F23</strain>
    </source>
</reference>
<dbReference type="SMART" id="SM00419">
    <property type="entry name" value="HTH_CRP"/>
    <property type="match status" value="1"/>
</dbReference>
<dbReference type="SUPFAM" id="SSF46785">
    <property type="entry name" value="Winged helix' DNA-binding domain"/>
    <property type="match status" value="1"/>
</dbReference>
<feature type="domain" description="HTH crp-type" evidence="4">
    <location>
        <begin position="184"/>
        <end position="250"/>
    </location>
</feature>
<dbReference type="InterPro" id="IPR036388">
    <property type="entry name" value="WH-like_DNA-bd_sf"/>
</dbReference>
<dbReference type="SUPFAM" id="SSF51206">
    <property type="entry name" value="cAMP-binding domain-like"/>
    <property type="match status" value="1"/>
</dbReference>
<dbReference type="Pfam" id="PF13545">
    <property type="entry name" value="HTH_Crp_2"/>
    <property type="match status" value="1"/>
</dbReference>
<dbReference type="EMBL" id="LXHQ01000015">
    <property type="protein sequence ID" value="OAV27144.1"/>
    <property type="molecule type" value="Genomic_DNA"/>
</dbReference>
<keyword evidence="1" id="KW-0805">Transcription regulation</keyword>
<evidence type="ECO:0000313" key="6">
    <source>
        <dbReference type="Proteomes" id="UP000078295"/>
    </source>
</evidence>
<evidence type="ECO:0000259" key="4">
    <source>
        <dbReference type="PROSITE" id="PS51063"/>
    </source>
</evidence>